<feature type="domain" description="Tyrosine specific protein phosphatases" evidence="3">
    <location>
        <begin position="535"/>
        <end position="608"/>
    </location>
</feature>
<dbReference type="OMA" id="ATKVETH"/>
<evidence type="ECO:0008006" key="6">
    <source>
        <dbReference type="Google" id="ProtNLM"/>
    </source>
</evidence>
<dbReference type="Gene3D" id="3.90.190.10">
    <property type="entry name" value="Protein tyrosine phosphatase superfamily"/>
    <property type="match status" value="2"/>
</dbReference>
<dbReference type="PANTHER" id="PTHR19134:SF561">
    <property type="entry name" value="PROTEIN TYROSINE PHOSPHATASE 36E, ISOFORM A"/>
    <property type="match status" value="1"/>
</dbReference>
<dbReference type="RefSeq" id="XP_009043780.1">
    <property type="nucleotide sequence ID" value="XM_009045532.1"/>
</dbReference>
<dbReference type="HOGENOM" id="CLU_001645_8_0_1"/>
<dbReference type="PROSITE" id="PS00383">
    <property type="entry name" value="TYR_PHOSPHATASE_1"/>
    <property type="match status" value="1"/>
</dbReference>
<dbReference type="AlphaFoldDB" id="V4CRT2"/>
<dbReference type="InterPro" id="IPR050348">
    <property type="entry name" value="Protein-Tyr_Phosphatase"/>
</dbReference>
<reference evidence="4 5" key="1">
    <citation type="journal article" date="2013" name="Nature">
        <title>Insights into bilaterian evolution from three spiralian genomes.</title>
        <authorList>
            <person name="Simakov O."/>
            <person name="Marletaz F."/>
            <person name="Cho S.J."/>
            <person name="Edsinger-Gonzales E."/>
            <person name="Havlak P."/>
            <person name="Hellsten U."/>
            <person name="Kuo D.H."/>
            <person name="Larsson T."/>
            <person name="Lv J."/>
            <person name="Arendt D."/>
            <person name="Savage R."/>
            <person name="Osoegawa K."/>
            <person name="de Jong P."/>
            <person name="Grimwood J."/>
            <person name="Chapman J.A."/>
            <person name="Shapiro H."/>
            <person name="Aerts A."/>
            <person name="Otillar R.P."/>
            <person name="Terry A.Y."/>
            <person name="Boore J.L."/>
            <person name="Grigoriev I.V."/>
            <person name="Lindberg D.R."/>
            <person name="Seaver E.C."/>
            <person name="Weisblat D.A."/>
            <person name="Putnam N.H."/>
            <person name="Rokhsar D.S."/>
        </authorList>
    </citation>
    <scope>NUCLEOTIDE SEQUENCE [LARGE SCALE GENOMIC DNA]</scope>
</reference>
<organism evidence="4 5">
    <name type="scientific">Lottia gigantea</name>
    <name type="common">Giant owl limpet</name>
    <dbReference type="NCBI Taxonomy" id="225164"/>
    <lineage>
        <taxon>Eukaryota</taxon>
        <taxon>Metazoa</taxon>
        <taxon>Spiralia</taxon>
        <taxon>Lophotrochozoa</taxon>
        <taxon>Mollusca</taxon>
        <taxon>Gastropoda</taxon>
        <taxon>Patellogastropoda</taxon>
        <taxon>Lottioidea</taxon>
        <taxon>Lottiidae</taxon>
        <taxon>Lottia</taxon>
    </lineage>
</organism>
<evidence type="ECO:0000313" key="5">
    <source>
        <dbReference type="Proteomes" id="UP000030746"/>
    </source>
</evidence>
<dbReference type="InterPro" id="IPR000387">
    <property type="entry name" value="Tyr_Pase_dom"/>
</dbReference>
<dbReference type="CDD" id="cd00047">
    <property type="entry name" value="PTPc"/>
    <property type="match status" value="1"/>
</dbReference>
<dbReference type="SMART" id="SM00194">
    <property type="entry name" value="PTPc"/>
    <property type="match status" value="2"/>
</dbReference>
<dbReference type="PRINTS" id="PR00700">
    <property type="entry name" value="PRTYPHPHTASE"/>
</dbReference>
<evidence type="ECO:0000313" key="4">
    <source>
        <dbReference type="EMBL" id="ESP05235.1"/>
    </source>
</evidence>
<dbReference type="OrthoDB" id="6144703at2759"/>
<evidence type="ECO:0000259" key="3">
    <source>
        <dbReference type="PROSITE" id="PS50056"/>
    </source>
</evidence>
<feature type="compositionally biased region" description="Polar residues" evidence="1">
    <location>
        <begin position="760"/>
        <end position="770"/>
    </location>
</feature>
<dbReference type="InterPro" id="IPR029021">
    <property type="entry name" value="Prot-tyrosine_phosphatase-like"/>
</dbReference>
<sequence length="828" mass="94518">MGKKLHEYISHQFYKLKVILGLSLDPIAKEEKAVASVVQEAIPTSKFLAVLKQKKSEKRLNIEVRAIVRNQEDFSCSIAQETHNSLMNVRQEVVTYDHSRVILYDVPKGWNNDYVNASYVDGYCISKEYIASQGPNSRSIIQFWHMIWQEGIHCIVMATGLFENAVQQCDKYWEDYSGVKKYVQHGSIHIWTEASVHLAHLNIRTFRIQKEGSYDCRIIRQFEMVGFHDNECADPGYILDVRRRVNHFMSTSLGPILVHCRCGGGRTAVFLAIDYCLKQVETEEKVDIYGAVLHLRRYRKNMVRTLGQYGLIYDTVAMYINCNYTVFPVADLHFQTPVGFTNSRSLQIDQEFQVLQYIVPALSIGDCASGHRVENRCKSRDIMMLPPERARPYLSADTNDSGNDFINAVYVDGLFNINAYLVTQWPKKNTLNDIWRLLYDYKINSLVVLNDLKFTRRFQKFWPKELDEECRYGPISVRYLGCGKYPELIIRAFAIHKILPNNQREPKDSDLIVKMFQVTNGMSPAKITMSHKSLLYVMQCVDDWQQKTNPSTPVCILSKDGCNRCGIYTAVNICCNQVKIDGECDIFNAVRIIKRNRPHLVSTIDEYRYIYYFMAEYISETTLQPQIVITKATGNTTTLDHITPTEDSVLSVRSSRSASFQTALDEIGDYILPCGFDNKNSLSAYIAQISPLSTKNCVLSLSRTSSVDSLNLYETPLTENLDDSVFYQNSIPPQGVSENSKATQTSKTMINQARALNQQTLQTTSSSRRQNSPHHESILLHEMPKIVVEEKNNNFDQKEIEEASEESSSKLSNGTALHLTDLDSSKNG</sequence>
<evidence type="ECO:0000259" key="2">
    <source>
        <dbReference type="PROSITE" id="PS50055"/>
    </source>
</evidence>
<dbReference type="CTD" id="20235584"/>
<dbReference type="EMBL" id="KB199650">
    <property type="protein sequence ID" value="ESP05235.1"/>
    <property type="molecule type" value="Genomic_DNA"/>
</dbReference>
<dbReference type="InterPro" id="IPR016130">
    <property type="entry name" value="Tyr_Pase_AS"/>
</dbReference>
<dbReference type="KEGG" id="lgi:LOTGIDRAFT_152052"/>
<dbReference type="Pfam" id="PF00102">
    <property type="entry name" value="Y_phosphatase"/>
    <property type="match status" value="2"/>
</dbReference>
<dbReference type="PROSITE" id="PS50055">
    <property type="entry name" value="TYR_PHOSPHATASE_PTP"/>
    <property type="match status" value="2"/>
</dbReference>
<name>V4CRT2_LOTGI</name>
<dbReference type="GO" id="GO:0004725">
    <property type="term" value="F:protein tyrosine phosphatase activity"/>
    <property type="evidence" value="ECO:0007669"/>
    <property type="project" value="InterPro"/>
</dbReference>
<dbReference type="InterPro" id="IPR000242">
    <property type="entry name" value="PTP_cat"/>
</dbReference>
<feature type="domain" description="Tyrosine-protein phosphatase" evidence="2">
    <location>
        <begin position="348"/>
        <end position="617"/>
    </location>
</feature>
<dbReference type="PANTHER" id="PTHR19134">
    <property type="entry name" value="RECEPTOR-TYPE TYROSINE-PROTEIN PHOSPHATASE"/>
    <property type="match status" value="1"/>
</dbReference>
<dbReference type="GeneID" id="20235584"/>
<proteinExistence type="predicted"/>
<gene>
    <name evidence="4" type="ORF">LOTGIDRAFT_152052</name>
</gene>
<feature type="compositionally biased region" description="Basic and acidic residues" evidence="1">
    <location>
        <begin position="773"/>
        <end position="801"/>
    </location>
</feature>
<keyword evidence="5" id="KW-1185">Reference proteome</keyword>
<accession>V4CRT2</accession>
<feature type="domain" description="Tyrosine specific protein phosphatases" evidence="3">
    <location>
        <begin position="239"/>
        <end position="310"/>
    </location>
</feature>
<feature type="region of interest" description="Disordered" evidence="1">
    <location>
        <begin position="760"/>
        <end position="828"/>
    </location>
</feature>
<evidence type="ECO:0000256" key="1">
    <source>
        <dbReference type="SAM" id="MobiDB-lite"/>
    </source>
</evidence>
<dbReference type="InterPro" id="IPR003595">
    <property type="entry name" value="Tyr_Pase_cat"/>
</dbReference>
<dbReference type="SUPFAM" id="SSF52799">
    <property type="entry name" value="(Phosphotyrosine protein) phosphatases II"/>
    <property type="match status" value="2"/>
</dbReference>
<dbReference type="Proteomes" id="UP000030746">
    <property type="component" value="Unassembled WGS sequence"/>
</dbReference>
<protein>
    <recommendedName>
        <fullName evidence="6">Protein-tyrosine-phosphatase</fullName>
    </recommendedName>
</protein>
<dbReference type="SMART" id="SM00404">
    <property type="entry name" value="PTPc_motif"/>
    <property type="match status" value="2"/>
</dbReference>
<feature type="domain" description="Tyrosine-protein phosphatase" evidence="2">
    <location>
        <begin position="60"/>
        <end position="319"/>
    </location>
</feature>
<dbReference type="PROSITE" id="PS50056">
    <property type="entry name" value="TYR_PHOSPHATASE_2"/>
    <property type="match status" value="2"/>
</dbReference>